<reference evidence="2 3" key="1">
    <citation type="submission" date="2024-02" db="EMBL/GenBank/DDBJ databases">
        <title>Lysobacter Genome Sequencing and Mining.</title>
        <authorList>
            <person name="Bierman J."/>
            <person name="Walker M.C."/>
        </authorList>
    </citation>
    <scope>NUCLEOTIDE SEQUENCE [LARGE SCALE GENOMIC DNA]</scope>
    <source>
        <strain evidence="2 3">PB6250</strain>
    </source>
</reference>
<accession>A0ABU8CYK7</accession>
<dbReference type="EMBL" id="JBANDL010000002">
    <property type="protein sequence ID" value="MEI2453849.1"/>
    <property type="molecule type" value="Genomic_DNA"/>
</dbReference>
<gene>
    <name evidence="2" type="ORF">V2J18_04050</name>
</gene>
<evidence type="ECO:0000313" key="3">
    <source>
        <dbReference type="Proteomes" id="UP001387215"/>
    </source>
</evidence>
<sequence length="327" mass="35290">MPDIDPTDLNPHRITEEQRAALHAADPDAFDDDLIEESGEVTVSESPSQPYEPVSVPETETAPPARGSVPMIPKPRLDEVLNRVSELERQLRDRDARDAAVGVATQDRDFAAERGQVKAQWDAEIATLKKQWDDGDLDADEYHDQRDALTNKYSERGHALTVEEARHVAKAERVAASQQAAQEAAQTSWNQKIAEWVAANDAFMANPIRKKAVADLLAELDTQGDGSLDDDALIALMQEQAFDAFGWTAPAARAPVPAVDPRTVAIQARHAAAARAAAAASAAPPHVAGGAGTGSRDLIIDLEQIKPGDFKKIPESTQRALLGEDLP</sequence>
<feature type="compositionally biased region" description="Acidic residues" evidence="1">
    <location>
        <begin position="28"/>
        <end position="39"/>
    </location>
</feature>
<organism evidence="2 3">
    <name type="scientific">Lysobacter firmicutimachus</name>
    <dbReference type="NCBI Taxonomy" id="1792846"/>
    <lineage>
        <taxon>Bacteria</taxon>
        <taxon>Pseudomonadati</taxon>
        <taxon>Pseudomonadota</taxon>
        <taxon>Gammaproteobacteria</taxon>
        <taxon>Lysobacterales</taxon>
        <taxon>Lysobacteraceae</taxon>
        <taxon>Lysobacter</taxon>
    </lineage>
</organism>
<evidence type="ECO:0000256" key="1">
    <source>
        <dbReference type="SAM" id="MobiDB-lite"/>
    </source>
</evidence>
<proteinExistence type="predicted"/>
<dbReference type="Proteomes" id="UP001387215">
    <property type="component" value="Unassembled WGS sequence"/>
</dbReference>
<protein>
    <recommendedName>
        <fullName evidence="4">EF-hand domain-containing protein</fullName>
    </recommendedName>
</protein>
<feature type="region of interest" description="Disordered" evidence="1">
    <location>
        <begin position="23"/>
        <end position="73"/>
    </location>
</feature>
<evidence type="ECO:0008006" key="4">
    <source>
        <dbReference type="Google" id="ProtNLM"/>
    </source>
</evidence>
<name>A0ABU8CYK7_9GAMM</name>
<evidence type="ECO:0000313" key="2">
    <source>
        <dbReference type="EMBL" id="MEI2453849.1"/>
    </source>
</evidence>
<keyword evidence="3" id="KW-1185">Reference proteome</keyword>
<dbReference type="RefSeq" id="WP_336131074.1">
    <property type="nucleotide sequence ID" value="NZ_JBANDL010000002.1"/>
</dbReference>
<comment type="caution">
    <text evidence="2">The sequence shown here is derived from an EMBL/GenBank/DDBJ whole genome shotgun (WGS) entry which is preliminary data.</text>
</comment>